<evidence type="ECO:0000256" key="1">
    <source>
        <dbReference type="ARBA" id="ARBA00005381"/>
    </source>
</evidence>
<feature type="transmembrane region" description="Helical" evidence="2">
    <location>
        <begin position="75"/>
        <end position="98"/>
    </location>
</feature>
<keyword evidence="5" id="KW-1185">Reference proteome</keyword>
<comment type="similarity">
    <text evidence="1">Belongs to the adenylyl cyclase class-3 family.</text>
</comment>
<dbReference type="PROSITE" id="PS50125">
    <property type="entry name" value="GUANYLATE_CYCLASE_2"/>
    <property type="match status" value="1"/>
</dbReference>
<feature type="transmembrane region" description="Helical" evidence="2">
    <location>
        <begin position="118"/>
        <end position="139"/>
    </location>
</feature>
<keyword evidence="2" id="KW-0472">Membrane</keyword>
<proteinExistence type="inferred from homology"/>
<evidence type="ECO:0000256" key="2">
    <source>
        <dbReference type="SAM" id="Phobius"/>
    </source>
</evidence>
<reference evidence="4 5" key="1">
    <citation type="submission" date="2021-01" db="EMBL/GenBank/DDBJ databases">
        <title>Tumebacillus sp. strain ITR2 16S ribosomal RNA gene Genome sequencing and assembly.</title>
        <authorList>
            <person name="Kang M."/>
        </authorList>
    </citation>
    <scope>NUCLEOTIDE SEQUENCE [LARGE SCALE GENOMIC DNA]</scope>
    <source>
        <strain evidence="4 5">ITR2</strain>
    </source>
</reference>
<keyword evidence="2" id="KW-1133">Transmembrane helix</keyword>
<dbReference type="PANTHER" id="PTHR43081:SF1">
    <property type="entry name" value="ADENYLATE CYCLASE, TERMINAL-DIFFERENTIATION SPECIFIC"/>
    <property type="match status" value="1"/>
</dbReference>
<gene>
    <name evidence="4" type="ORF">JJB07_21730</name>
</gene>
<dbReference type="SMART" id="SM00044">
    <property type="entry name" value="CYCc"/>
    <property type="match status" value="1"/>
</dbReference>
<organism evidence="4 5">
    <name type="scientific">Tumebacillus amylolyticus</name>
    <dbReference type="NCBI Taxonomy" id="2801339"/>
    <lineage>
        <taxon>Bacteria</taxon>
        <taxon>Bacillati</taxon>
        <taxon>Bacillota</taxon>
        <taxon>Bacilli</taxon>
        <taxon>Bacillales</taxon>
        <taxon>Alicyclobacillaceae</taxon>
        <taxon>Tumebacillus</taxon>
    </lineage>
</organism>
<sequence length="348" mass="40024">MNVHFSSRNQELLKKGLRLMLVSGFFGVWVGVLNAFLNEDAIFWNALTGALTGMVTSISISTAETYLFARYLRRARFFVGVLVRTIYYATMVTFWLTMSYGFEKLLSKGRFDIEINRSFYVAALLILLLTFLLNVYVMLSRLVGRQVLGYFLTGKYHRPVEEERIFMFLDIRGSTEIAEKLGDLRYQDFLNDFFYDITNSILRTKGEIYKYVGDAVIVSWPIKLGVKNGNCLRCYQSIQDTLTHVRNRYRHKYGFAPEFRVGLHGGPVVAAEIGDNKREIAFLGDTVNTAARLQEECKQQEVECLISGDLLHLIRAQGDTHFFKSERIGAVRLRGKEQGTELIRIWFS</sequence>
<dbReference type="InterPro" id="IPR029787">
    <property type="entry name" value="Nucleotide_cyclase"/>
</dbReference>
<dbReference type="CDD" id="cd07302">
    <property type="entry name" value="CHD"/>
    <property type="match status" value="1"/>
</dbReference>
<name>A0ABS1JG46_9BACL</name>
<dbReference type="InterPro" id="IPR001054">
    <property type="entry name" value="A/G_cyclase"/>
</dbReference>
<keyword evidence="2" id="KW-0812">Transmembrane</keyword>
<dbReference type="EMBL" id="JAEQNB010000009">
    <property type="protein sequence ID" value="MBL0389217.1"/>
    <property type="molecule type" value="Genomic_DNA"/>
</dbReference>
<dbReference type="InterPro" id="IPR050697">
    <property type="entry name" value="Adenylyl/Guanylyl_Cyclase_3/4"/>
</dbReference>
<protein>
    <submittedName>
        <fullName evidence="4">Adenylate/guanylate cyclase domain-containing protein</fullName>
    </submittedName>
</protein>
<evidence type="ECO:0000313" key="4">
    <source>
        <dbReference type="EMBL" id="MBL0389217.1"/>
    </source>
</evidence>
<dbReference type="Pfam" id="PF00211">
    <property type="entry name" value="Guanylate_cyc"/>
    <property type="match status" value="1"/>
</dbReference>
<dbReference type="Proteomes" id="UP000602284">
    <property type="component" value="Unassembled WGS sequence"/>
</dbReference>
<feature type="domain" description="Guanylate cyclase" evidence="3">
    <location>
        <begin position="165"/>
        <end position="294"/>
    </location>
</feature>
<feature type="transmembrane region" description="Helical" evidence="2">
    <location>
        <begin position="16"/>
        <end position="36"/>
    </location>
</feature>
<comment type="caution">
    <text evidence="4">The sequence shown here is derived from an EMBL/GenBank/DDBJ whole genome shotgun (WGS) entry which is preliminary data.</text>
</comment>
<dbReference type="RefSeq" id="WP_236588301.1">
    <property type="nucleotide sequence ID" value="NZ_JAEQNB010000009.1"/>
</dbReference>
<dbReference type="Gene3D" id="3.30.70.1230">
    <property type="entry name" value="Nucleotide cyclase"/>
    <property type="match status" value="1"/>
</dbReference>
<evidence type="ECO:0000313" key="5">
    <source>
        <dbReference type="Proteomes" id="UP000602284"/>
    </source>
</evidence>
<feature type="transmembrane region" description="Helical" evidence="2">
    <location>
        <begin position="42"/>
        <end position="63"/>
    </location>
</feature>
<evidence type="ECO:0000259" key="3">
    <source>
        <dbReference type="PROSITE" id="PS50125"/>
    </source>
</evidence>
<accession>A0ABS1JG46</accession>
<dbReference type="PANTHER" id="PTHR43081">
    <property type="entry name" value="ADENYLATE CYCLASE, TERMINAL-DIFFERENTIATION SPECIFIC-RELATED"/>
    <property type="match status" value="1"/>
</dbReference>
<dbReference type="SUPFAM" id="SSF55073">
    <property type="entry name" value="Nucleotide cyclase"/>
    <property type="match status" value="1"/>
</dbReference>